<keyword evidence="4 9" id="KW-0552">Olfaction</keyword>
<accession>A0ABP1NLB0</accession>
<comment type="caution">
    <text evidence="9">Lacks conserved residue(s) required for the propagation of feature annotation.</text>
</comment>
<comment type="caution">
    <text evidence="10">The sequence shown here is derived from an EMBL/GenBank/DDBJ whole genome shotgun (WGS) entry which is preliminary data.</text>
</comment>
<protein>
    <recommendedName>
        <fullName evidence="9">Odorant receptor</fullName>
    </recommendedName>
</protein>
<evidence type="ECO:0000256" key="5">
    <source>
        <dbReference type="ARBA" id="ARBA00022989"/>
    </source>
</evidence>
<dbReference type="InterPro" id="IPR004117">
    <property type="entry name" value="7tm6_olfct_rcpt"/>
</dbReference>
<sequence>MASISTISRSVKYGLHVAVTWPGTPLPIVRKFCWTIALVVLQICQYSYIITHFASDSLIDIADNLSITMAFTLLSIKLSIAWTHPRLVRLILSTMEEECRKYAVLDTNNFILKAANLSYRLTSFVVYTYIPAGAFHMFSALVLQDSNTASRALMLKMNLPFDPNESPIYELVISVQIIYQTMTAYTFGVFGALLLMIVLHIGCQIDVMCHTLMEVPYKSKEQLKFFISRHQEIIMFSHKIEKLFTYMALSQLLSNTLLICTLGYILVIAIQMDNGFALLLKCIVFYIGVCLELFVYCYAGEYLSSKSQLINDTAYKFLWYNLQPNEIRLLLLVILRSQKGFPLTFGKFANLSLESFMSIMKVSASYMSVLLAMS</sequence>
<evidence type="ECO:0000256" key="9">
    <source>
        <dbReference type="RuleBase" id="RU351113"/>
    </source>
</evidence>
<reference evidence="10 11" key="1">
    <citation type="submission" date="2024-08" db="EMBL/GenBank/DDBJ databases">
        <authorList>
            <person name="Will J Nash"/>
            <person name="Angela Man"/>
            <person name="Seanna McTaggart"/>
            <person name="Kendall Baker"/>
            <person name="Tom Barker"/>
            <person name="Leah Catchpole"/>
            <person name="Alex Durrant"/>
            <person name="Karim Gharbi"/>
            <person name="Naomi Irish"/>
            <person name="Gemy Kaithakottil"/>
            <person name="Debby Ku"/>
            <person name="Aaliyah Providence"/>
            <person name="Felix Shaw"/>
            <person name="David Swarbreck"/>
            <person name="Chris Watkins"/>
            <person name="Ann M. McCartney"/>
            <person name="Giulio Formenti"/>
            <person name="Alice Mouton"/>
            <person name="Noel Vella"/>
            <person name="Bjorn M von Reumont"/>
            <person name="Adriana Vella"/>
            <person name="Wilfried Haerty"/>
        </authorList>
    </citation>
    <scope>NUCLEOTIDE SEQUENCE [LARGE SCALE GENOMIC DNA]</scope>
</reference>
<evidence type="ECO:0000256" key="3">
    <source>
        <dbReference type="ARBA" id="ARBA00022692"/>
    </source>
</evidence>
<keyword evidence="6 9" id="KW-0472">Membrane</keyword>
<dbReference type="EMBL" id="CAXAJV020001292">
    <property type="protein sequence ID" value="CAL7941815.1"/>
    <property type="molecule type" value="Genomic_DNA"/>
</dbReference>
<dbReference type="Pfam" id="PF02949">
    <property type="entry name" value="7tm_6"/>
    <property type="match status" value="1"/>
</dbReference>
<evidence type="ECO:0000313" key="10">
    <source>
        <dbReference type="EMBL" id="CAL7941815.1"/>
    </source>
</evidence>
<proteinExistence type="inferred from homology"/>
<evidence type="ECO:0000313" key="11">
    <source>
        <dbReference type="Proteomes" id="UP001642520"/>
    </source>
</evidence>
<keyword evidence="7 9" id="KW-0675">Receptor</keyword>
<dbReference type="PANTHER" id="PTHR21137:SF42">
    <property type="entry name" value="ODORANT RECEPTOR 83A"/>
    <property type="match status" value="1"/>
</dbReference>
<keyword evidence="8 9" id="KW-0807">Transducer</keyword>
<evidence type="ECO:0000256" key="4">
    <source>
        <dbReference type="ARBA" id="ARBA00022725"/>
    </source>
</evidence>
<keyword evidence="3 9" id="KW-0812">Transmembrane</keyword>
<comment type="subcellular location">
    <subcellularLocation>
        <location evidence="9">Cell membrane</location>
        <topology evidence="9">Multi-pass membrane protein</topology>
    </subcellularLocation>
    <subcellularLocation>
        <location evidence="1">Membrane</location>
        <topology evidence="1">Multi-pass membrane protein</topology>
    </subcellularLocation>
</comment>
<gene>
    <name evidence="10" type="ORF">XYLVIOL_LOCUS5208</name>
</gene>
<organism evidence="10 11">
    <name type="scientific">Xylocopa violacea</name>
    <name type="common">Violet carpenter bee</name>
    <name type="synonym">Apis violacea</name>
    <dbReference type="NCBI Taxonomy" id="135666"/>
    <lineage>
        <taxon>Eukaryota</taxon>
        <taxon>Metazoa</taxon>
        <taxon>Ecdysozoa</taxon>
        <taxon>Arthropoda</taxon>
        <taxon>Hexapoda</taxon>
        <taxon>Insecta</taxon>
        <taxon>Pterygota</taxon>
        <taxon>Neoptera</taxon>
        <taxon>Endopterygota</taxon>
        <taxon>Hymenoptera</taxon>
        <taxon>Apocrita</taxon>
        <taxon>Aculeata</taxon>
        <taxon>Apoidea</taxon>
        <taxon>Anthophila</taxon>
        <taxon>Apidae</taxon>
        <taxon>Xylocopa</taxon>
        <taxon>Xylocopa</taxon>
    </lineage>
</organism>
<dbReference type="Proteomes" id="UP001642520">
    <property type="component" value="Unassembled WGS sequence"/>
</dbReference>
<evidence type="ECO:0000256" key="6">
    <source>
        <dbReference type="ARBA" id="ARBA00023136"/>
    </source>
</evidence>
<feature type="transmembrane region" description="Helical" evidence="9">
    <location>
        <begin position="276"/>
        <end position="299"/>
    </location>
</feature>
<name>A0ABP1NLB0_XYLVO</name>
<feature type="transmembrane region" description="Helical" evidence="9">
    <location>
        <begin position="184"/>
        <end position="203"/>
    </location>
</feature>
<keyword evidence="11" id="KW-1185">Reference proteome</keyword>
<evidence type="ECO:0000256" key="2">
    <source>
        <dbReference type="ARBA" id="ARBA00022606"/>
    </source>
</evidence>
<feature type="transmembrane region" description="Helical" evidence="9">
    <location>
        <begin position="243"/>
        <end position="270"/>
    </location>
</feature>
<keyword evidence="2 9" id="KW-0716">Sensory transduction</keyword>
<comment type="similarity">
    <text evidence="9">Belongs to the insect chemoreceptor superfamily. Heteromeric odorant receptor channel (TC 1.A.69) family.</text>
</comment>
<evidence type="ECO:0000256" key="1">
    <source>
        <dbReference type="ARBA" id="ARBA00004141"/>
    </source>
</evidence>
<feature type="transmembrane region" description="Helical" evidence="9">
    <location>
        <begin position="121"/>
        <end position="143"/>
    </location>
</feature>
<evidence type="ECO:0000256" key="7">
    <source>
        <dbReference type="ARBA" id="ARBA00023170"/>
    </source>
</evidence>
<keyword evidence="5 9" id="KW-1133">Transmembrane helix</keyword>
<evidence type="ECO:0000256" key="8">
    <source>
        <dbReference type="ARBA" id="ARBA00023224"/>
    </source>
</evidence>
<dbReference type="PANTHER" id="PTHR21137">
    <property type="entry name" value="ODORANT RECEPTOR"/>
    <property type="match status" value="1"/>
</dbReference>